<dbReference type="InterPro" id="IPR002104">
    <property type="entry name" value="Integrase_catalytic"/>
</dbReference>
<keyword evidence="3" id="KW-0233">DNA recombination</keyword>
<dbReference type="Proteomes" id="UP000319191">
    <property type="component" value="Unassembled WGS sequence"/>
</dbReference>
<dbReference type="GO" id="GO:0015074">
    <property type="term" value="P:DNA integration"/>
    <property type="evidence" value="ECO:0007669"/>
    <property type="project" value="InterPro"/>
</dbReference>
<dbReference type="InterPro" id="IPR025269">
    <property type="entry name" value="SAM-like_dom"/>
</dbReference>
<dbReference type="GO" id="GO:0006310">
    <property type="term" value="P:DNA recombination"/>
    <property type="evidence" value="ECO:0007669"/>
    <property type="project" value="UniProtKB-KW"/>
</dbReference>
<dbReference type="SUPFAM" id="SSF56349">
    <property type="entry name" value="DNA breaking-rejoining enzymes"/>
    <property type="match status" value="1"/>
</dbReference>
<comment type="similarity">
    <text evidence="1">Belongs to the 'phage' integrase family.</text>
</comment>
<dbReference type="InterPro" id="IPR011010">
    <property type="entry name" value="DNA_brk_join_enz"/>
</dbReference>
<dbReference type="GO" id="GO:0003677">
    <property type="term" value="F:DNA binding"/>
    <property type="evidence" value="ECO:0007669"/>
    <property type="project" value="UniProtKB-KW"/>
</dbReference>
<evidence type="ECO:0000256" key="1">
    <source>
        <dbReference type="ARBA" id="ARBA00008857"/>
    </source>
</evidence>
<dbReference type="PROSITE" id="PS51898">
    <property type="entry name" value="TYR_RECOMBINASE"/>
    <property type="match status" value="1"/>
</dbReference>
<dbReference type="PANTHER" id="PTHR30349">
    <property type="entry name" value="PHAGE INTEGRASE-RELATED"/>
    <property type="match status" value="1"/>
</dbReference>
<proteinExistence type="inferred from homology"/>
<dbReference type="PANTHER" id="PTHR30349:SF41">
    <property type="entry name" value="INTEGRASE_RECOMBINASE PROTEIN MJ0367-RELATED"/>
    <property type="match status" value="1"/>
</dbReference>
<dbReference type="InterPro" id="IPR022000">
    <property type="entry name" value="Min27-like_integrase_DNA_bind"/>
</dbReference>
<comment type="caution">
    <text evidence="5">The sequence shown here is derived from an EMBL/GenBank/DDBJ whole genome shotgun (WGS) entry which is preliminary data.</text>
</comment>
<accession>A0A552J702</accession>
<feature type="domain" description="Tyr recombinase" evidence="4">
    <location>
        <begin position="186"/>
        <end position="371"/>
    </location>
</feature>
<dbReference type="AlphaFoldDB" id="A0A552J702"/>
<dbReference type="Pfam" id="PF12167">
    <property type="entry name" value="Arm-DNA-bind_2"/>
    <property type="match status" value="1"/>
</dbReference>
<dbReference type="InterPro" id="IPR050090">
    <property type="entry name" value="Tyrosine_recombinase_XerCD"/>
</dbReference>
<reference evidence="5 6" key="1">
    <citation type="submission" date="2019-01" db="EMBL/GenBank/DDBJ databases">
        <title>Coherence of Microcystis species and biogeography revealed through population genomics.</title>
        <authorList>
            <person name="Perez-Carrascal O.M."/>
            <person name="Terrat Y."/>
            <person name="Giani A."/>
            <person name="Fortin N."/>
            <person name="Tromas N."/>
            <person name="Shapiro B.J."/>
        </authorList>
    </citation>
    <scope>NUCLEOTIDE SEQUENCE [LARGE SCALE GENOMIC DNA]</scope>
    <source>
        <strain evidence="5">Mn_MB_F_20050700_S1D</strain>
    </source>
</reference>
<evidence type="ECO:0000313" key="6">
    <source>
        <dbReference type="Proteomes" id="UP000319191"/>
    </source>
</evidence>
<keyword evidence="2" id="KW-0238">DNA-binding</keyword>
<dbReference type="InterPro" id="IPR013762">
    <property type="entry name" value="Integrase-like_cat_sf"/>
</dbReference>
<sequence>MKRKKKTPKGVCAVQLDKDRLRLYWRHEGRKCFLYLGLPDSKINRTVAEQKANQITIDLATGNYDSTLEKYRLQPGDPRGDSLTLSELYRRFWDWKKKTEAITTERSGENYRYAILLILKYAENDDLTVSRVSADFVHGFLQWAKKEVSHGTLVTYLVCIKAIWKHGEISPNPWEGVTVKPYGLKPPSEAFSLEEVHRIIEAFQNHPKYSCYADFVRFLLCSGVRIGEACGLRWENVREDCGQIWIGECFTRTGTRPVKTGKSRTIRLSPALTELLLSRRGERTNATGYVFLSHTGKPITPEFRRIWQRVLTEIGIPYRRPYLCRKTFVSHALSQGMNPVDIAKLAGHDVNVLYKHYAGVVNKNLTLPEVY</sequence>
<evidence type="ECO:0000256" key="2">
    <source>
        <dbReference type="ARBA" id="ARBA00023125"/>
    </source>
</evidence>
<gene>
    <name evidence="5" type="ORF">EWV54_04220</name>
</gene>
<dbReference type="Pfam" id="PF00589">
    <property type="entry name" value="Phage_integrase"/>
    <property type="match status" value="1"/>
</dbReference>
<name>A0A552J702_9CHRO</name>
<organism evidence="5 6">
    <name type="scientific">Microcystis novacekii Mn_MB_F_20050700_S1D</name>
    <dbReference type="NCBI Taxonomy" id="2486266"/>
    <lineage>
        <taxon>Bacteria</taxon>
        <taxon>Bacillati</taxon>
        <taxon>Cyanobacteriota</taxon>
        <taxon>Cyanophyceae</taxon>
        <taxon>Oscillatoriophycideae</taxon>
        <taxon>Chroococcales</taxon>
        <taxon>Microcystaceae</taxon>
        <taxon>Microcystis</taxon>
    </lineage>
</organism>
<evidence type="ECO:0000256" key="3">
    <source>
        <dbReference type="ARBA" id="ARBA00023172"/>
    </source>
</evidence>
<evidence type="ECO:0000313" key="5">
    <source>
        <dbReference type="EMBL" id="TRU91530.1"/>
    </source>
</evidence>
<dbReference type="CDD" id="cd00796">
    <property type="entry name" value="INT_Rci_Hp1_C"/>
    <property type="match status" value="1"/>
</dbReference>
<dbReference type="Pfam" id="PF13102">
    <property type="entry name" value="Phage_int_SAM_5"/>
    <property type="match status" value="1"/>
</dbReference>
<dbReference type="Gene3D" id="1.10.443.10">
    <property type="entry name" value="Intergrase catalytic core"/>
    <property type="match status" value="1"/>
</dbReference>
<evidence type="ECO:0000259" key="4">
    <source>
        <dbReference type="PROSITE" id="PS51898"/>
    </source>
</evidence>
<dbReference type="EMBL" id="SFAV01000053">
    <property type="protein sequence ID" value="TRU91530.1"/>
    <property type="molecule type" value="Genomic_DNA"/>
</dbReference>
<protein>
    <submittedName>
        <fullName evidence="5">DUF3596 domain-containing protein</fullName>
    </submittedName>
</protein>